<dbReference type="SUPFAM" id="SSF53335">
    <property type="entry name" value="S-adenosyl-L-methionine-dependent methyltransferases"/>
    <property type="match status" value="1"/>
</dbReference>
<evidence type="ECO:0000256" key="2">
    <source>
        <dbReference type="ARBA" id="ARBA00022679"/>
    </source>
</evidence>
<dbReference type="PROSITE" id="PS00092">
    <property type="entry name" value="N6_MTASE"/>
    <property type="match status" value="1"/>
</dbReference>
<keyword evidence="4" id="KW-1185">Reference proteome</keyword>
<dbReference type="InterPro" id="IPR002052">
    <property type="entry name" value="DNA_methylase_N6_adenine_CS"/>
</dbReference>
<name>A0A3N4NCN8_9NEIS</name>
<sequence length="191" mass="21742">MAKTKHNQKHSNQVRIIGGQYRGRRLTFASAEGLRPTPDMVREKLFNWLGQDLTGKTVLDLFSGSGALGLEAASRHAKRVVMVDNQRQTLQSLQQNARELGLAQVETVFSDGLSFLKNQTEQFDVVFLDPPFAWRQWDDLFALLQNRLTSDAMVYIEAGGLPFKPEWLAEYREGKSGMSRFQLLHYVQVPE</sequence>
<gene>
    <name evidence="3" type="primary">rsmD</name>
    <name evidence="3" type="ORF">EGK74_09705</name>
</gene>
<evidence type="ECO:0000313" key="3">
    <source>
        <dbReference type="EMBL" id="RPD85083.1"/>
    </source>
</evidence>
<dbReference type="CDD" id="cd02440">
    <property type="entry name" value="AdoMet_MTases"/>
    <property type="match status" value="1"/>
</dbReference>
<evidence type="ECO:0000256" key="1">
    <source>
        <dbReference type="ARBA" id="ARBA00022603"/>
    </source>
</evidence>
<dbReference type="KEGG" id="nwx:CGZ65_00870"/>
<evidence type="ECO:0000313" key="4">
    <source>
        <dbReference type="Proteomes" id="UP000272412"/>
    </source>
</evidence>
<proteinExistence type="predicted"/>
<dbReference type="GO" id="GO:0003676">
    <property type="term" value="F:nucleic acid binding"/>
    <property type="evidence" value="ECO:0007669"/>
    <property type="project" value="InterPro"/>
</dbReference>
<dbReference type="PIRSF" id="PIRSF004553">
    <property type="entry name" value="CHP00095"/>
    <property type="match status" value="1"/>
</dbReference>
<dbReference type="RefSeq" id="WP_096296055.1">
    <property type="nucleotide sequence ID" value="NZ_CP023429.1"/>
</dbReference>
<dbReference type="EC" id="2.1.1.171" evidence="3"/>
<dbReference type="Gene3D" id="3.40.50.150">
    <property type="entry name" value="Vaccinia Virus protein VP39"/>
    <property type="match status" value="1"/>
</dbReference>
<dbReference type="OrthoDB" id="9803017at2"/>
<dbReference type="InterPro" id="IPR004398">
    <property type="entry name" value="RNA_MeTrfase_RsmD"/>
</dbReference>
<organism evidence="3 4">
    <name type="scientific">Neisseria weixii</name>
    <dbReference type="NCBI Taxonomy" id="1853276"/>
    <lineage>
        <taxon>Bacteria</taxon>
        <taxon>Pseudomonadati</taxon>
        <taxon>Pseudomonadota</taxon>
        <taxon>Betaproteobacteria</taxon>
        <taxon>Neisseriales</taxon>
        <taxon>Neisseriaceae</taxon>
        <taxon>Neisseria</taxon>
    </lineage>
</organism>
<dbReference type="Pfam" id="PF03602">
    <property type="entry name" value="Cons_hypoth95"/>
    <property type="match status" value="1"/>
</dbReference>
<protein>
    <submittedName>
        <fullName evidence="3">16S rRNA (Guanine(966)-N(2))-methyltransferase RsmD</fullName>
        <ecNumber evidence="3">2.1.1.171</ecNumber>
    </submittedName>
</protein>
<comment type="caution">
    <text evidence="3">The sequence shown here is derived from an EMBL/GenBank/DDBJ whole genome shotgun (WGS) entry which is preliminary data.</text>
</comment>
<keyword evidence="2 3" id="KW-0808">Transferase</keyword>
<dbReference type="Proteomes" id="UP000272412">
    <property type="component" value="Unassembled WGS sequence"/>
</dbReference>
<dbReference type="InterPro" id="IPR029063">
    <property type="entry name" value="SAM-dependent_MTases_sf"/>
</dbReference>
<accession>A0A3N4NCN8</accession>
<dbReference type="PANTHER" id="PTHR43542">
    <property type="entry name" value="METHYLTRANSFERASE"/>
    <property type="match status" value="1"/>
</dbReference>
<dbReference type="AlphaFoldDB" id="A0A3N4NCN8"/>
<reference evidence="3 4" key="1">
    <citation type="submission" date="2018-11" db="EMBL/GenBank/DDBJ databases">
        <title>Neisseria weixii sp. nov. isolated from the rectal contents of plateau pika (Ochotona cruzoniae).</title>
        <authorList>
            <person name="Zhang G."/>
        </authorList>
    </citation>
    <scope>NUCLEOTIDE SEQUENCE [LARGE SCALE GENOMIC DNA]</scope>
    <source>
        <strain evidence="3 4">10009</strain>
    </source>
</reference>
<dbReference type="EMBL" id="RPFL01000028">
    <property type="protein sequence ID" value="RPD85083.1"/>
    <property type="molecule type" value="Genomic_DNA"/>
</dbReference>
<dbReference type="NCBIfam" id="TIGR00095">
    <property type="entry name" value="16S rRNA (guanine(966)-N(2))-methyltransferase RsmD"/>
    <property type="match status" value="1"/>
</dbReference>
<keyword evidence="1 3" id="KW-0489">Methyltransferase</keyword>
<dbReference type="PANTHER" id="PTHR43542:SF1">
    <property type="entry name" value="METHYLTRANSFERASE"/>
    <property type="match status" value="1"/>
</dbReference>
<dbReference type="GO" id="GO:0052913">
    <property type="term" value="F:16S rRNA (guanine(966)-N(2))-methyltransferase activity"/>
    <property type="evidence" value="ECO:0007669"/>
    <property type="project" value="UniProtKB-EC"/>
</dbReference>